<evidence type="ECO:0000256" key="1">
    <source>
        <dbReference type="ARBA" id="ARBA00004429"/>
    </source>
</evidence>
<evidence type="ECO:0000313" key="9">
    <source>
        <dbReference type="EMBL" id="RFA32606.1"/>
    </source>
</evidence>
<evidence type="ECO:0008006" key="11">
    <source>
        <dbReference type="Google" id="ProtNLM"/>
    </source>
</evidence>
<keyword evidence="5 8" id="KW-0812">Transmembrane</keyword>
<evidence type="ECO:0000256" key="8">
    <source>
        <dbReference type="SAM" id="Phobius"/>
    </source>
</evidence>
<dbReference type="Proteomes" id="UP000256763">
    <property type="component" value="Unassembled WGS sequence"/>
</dbReference>
<dbReference type="RefSeq" id="WP_116303783.1">
    <property type="nucleotide sequence ID" value="NZ_NFZV01000028.1"/>
</dbReference>
<feature type="transmembrane region" description="Helical" evidence="8">
    <location>
        <begin position="6"/>
        <end position="24"/>
    </location>
</feature>
<keyword evidence="3" id="KW-1003">Cell membrane</keyword>
<evidence type="ECO:0000256" key="5">
    <source>
        <dbReference type="ARBA" id="ARBA00022692"/>
    </source>
</evidence>
<reference evidence="10" key="1">
    <citation type="submission" date="2017-05" db="EMBL/GenBank/DDBJ databases">
        <authorList>
            <person name="Sharma S."/>
            <person name="Sidhu C."/>
            <person name="Pinnaka A.K."/>
        </authorList>
    </citation>
    <scope>NUCLEOTIDE SEQUENCE [LARGE SCALE GENOMIC DNA]</scope>
    <source>
        <strain evidence="10">AK93</strain>
    </source>
</reference>
<comment type="caution">
    <text evidence="9">The sequence shown here is derived from an EMBL/GenBank/DDBJ whole genome shotgun (WGS) entry which is preliminary data.</text>
</comment>
<keyword evidence="10" id="KW-1185">Reference proteome</keyword>
<feature type="transmembrane region" description="Helical" evidence="8">
    <location>
        <begin position="210"/>
        <end position="228"/>
    </location>
</feature>
<feature type="transmembrane region" description="Helical" evidence="8">
    <location>
        <begin position="234"/>
        <end position="252"/>
    </location>
</feature>
<dbReference type="GO" id="GO:0005886">
    <property type="term" value="C:plasma membrane"/>
    <property type="evidence" value="ECO:0007669"/>
    <property type="project" value="UniProtKB-SubCell"/>
</dbReference>
<organism evidence="9 10">
    <name type="scientific">Alkalilimnicola ehrlichii</name>
    <dbReference type="NCBI Taxonomy" id="351052"/>
    <lineage>
        <taxon>Bacteria</taxon>
        <taxon>Pseudomonadati</taxon>
        <taxon>Pseudomonadota</taxon>
        <taxon>Gammaproteobacteria</taxon>
        <taxon>Chromatiales</taxon>
        <taxon>Ectothiorhodospiraceae</taxon>
        <taxon>Alkalilimnicola</taxon>
    </lineage>
</organism>
<gene>
    <name evidence="9" type="ORF">CAL65_19215</name>
</gene>
<keyword evidence="7 8" id="KW-0472">Membrane</keyword>
<dbReference type="InterPro" id="IPR010771">
    <property type="entry name" value="IgaA"/>
</dbReference>
<protein>
    <recommendedName>
        <fullName evidence="11">Intracellular growth attenuator IgaA</fullName>
    </recommendedName>
</protein>
<feature type="transmembrane region" description="Helical" evidence="8">
    <location>
        <begin position="345"/>
        <end position="364"/>
    </location>
</feature>
<dbReference type="AlphaFoldDB" id="A0A3E0WKU9"/>
<evidence type="ECO:0000256" key="7">
    <source>
        <dbReference type="ARBA" id="ARBA00023136"/>
    </source>
</evidence>
<sequence length="759" mass="84577">MFSIQLLISILVLIFSIISAIVYYSQRADTKAALQRLRERARPIRSLKLDERAPVEQFQVDPHKRTRRVERLGESVYRIEGAFARHGISVSGAETVHDTIGGVEVVLPYDAATFLEAHNVAEVVLTPKFAIVLRLNDAFDIRDGYTRTEAEREQKEQWEKGAAGELPELETPVGSATEQEQAANLGAAHIMGRRDETAPEAATRRQLDSCWFAALAAVAAFGLLLVAANGSYAWLWLLASAALFALGHWLFWRWRLPMRLQPVNRVRGHVVRVEWRNPHSQYKQVQLYAGANLPINVPKHWQPWIKGSGDSTIDFDVRVKDRMLLRYGDAFSLADETTRFPRVKWGGHLLLALIGAGMLATAWVTNDRIELDLAHVRAAFSMSGPQLLTDVDAVRAQPPALGSLVNVQAEVRCRLPEAEGYALAPVDCRRAAWGSSAPEVAEVALDQSLIGLYDGELVKAERDRALENNIQIQHRLAELAAAVGQPRHAPPMRSYEVRRLWNVSELILAIDEACLDKGQESAAVCRQLKDTFRSGVELSSIPTSRGWGSTVDAARSGEFRRYGNNAVTSARTAQRLTSGARELAEMRIYAQYEMPLRAAMRSQRDGVVLFLSEAEAEKLRRAVPRPYANAIFPSGEAPVERPARWQTRSQARWATPYQQQWAAYQTLATDAGVWSLQLTGMVTGAYFDENDALVIEIAEDRTRGTVFSSVARLTALLVGLLILLIYGTYCVINVYRATQRKQALKDYYTERLGQPPASA</sequence>
<evidence type="ECO:0000256" key="4">
    <source>
        <dbReference type="ARBA" id="ARBA00022519"/>
    </source>
</evidence>
<evidence type="ECO:0000256" key="3">
    <source>
        <dbReference type="ARBA" id="ARBA00022475"/>
    </source>
</evidence>
<keyword evidence="4" id="KW-0997">Cell inner membrane</keyword>
<feature type="transmembrane region" description="Helical" evidence="8">
    <location>
        <begin position="713"/>
        <end position="735"/>
    </location>
</feature>
<evidence type="ECO:0000256" key="2">
    <source>
        <dbReference type="ARBA" id="ARBA00009494"/>
    </source>
</evidence>
<name>A0A3E0WKU9_9GAMM</name>
<evidence type="ECO:0000313" key="10">
    <source>
        <dbReference type="Proteomes" id="UP000256763"/>
    </source>
</evidence>
<evidence type="ECO:0000256" key="6">
    <source>
        <dbReference type="ARBA" id="ARBA00022989"/>
    </source>
</evidence>
<comment type="subcellular location">
    <subcellularLocation>
        <location evidence="1">Cell inner membrane</location>
        <topology evidence="1">Multi-pass membrane protein</topology>
    </subcellularLocation>
</comment>
<comment type="similarity">
    <text evidence="2">Belongs to the IgaA family.</text>
</comment>
<keyword evidence="6 8" id="KW-1133">Transmembrane helix</keyword>
<dbReference type="OrthoDB" id="8827178at2"/>
<dbReference type="EMBL" id="NFZW01000027">
    <property type="protein sequence ID" value="RFA32606.1"/>
    <property type="molecule type" value="Genomic_DNA"/>
</dbReference>
<dbReference type="Pfam" id="PF07095">
    <property type="entry name" value="IgaA"/>
    <property type="match status" value="1"/>
</dbReference>
<accession>A0A3E0WKU9</accession>
<proteinExistence type="inferred from homology"/>